<sequence>MYGIGTHSRIVADLDAVANNMRLQRDGGFVPTRVKPVVWSYDPQTGSSFERQRVDSRFPNAPTVPQLTALRRKADKQYISAEASRRQGATTVLSRDGGEMPLPGPGRYNKPGTFGRHNADAKIKNGASFKFVTSSRFAVTNERARHHASTLPFSLQRSTG</sequence>
<dbReference type="EMBL" id="JAGTXO010000029">
    <property type="protein sequence ID" value="KAG8460948.1"/>
    <property type="molecule type" value="Genomic_DNA"/>
</dbReference>
<accession>A0A8J5XC75</accession>
<gene>
    <name evidence="2" type="ORF">KFE25_010699</name>
</gene>
<evidence type="ECO:0000313" key="3">
    <source>
        <dbReference type="Proteomes" id="UP000751190"/>
    </source>
</evidence>
<organism evidence="2 3">
    <name type="scientific">Diacronema lutheri</name>
    <name type="common">Unicellular marine alga</name>
    <name type="synonym">Monochrysis lutheri</name>
    <dbReference type="NCBI Taxonomy" id="2081491"/>
    <lineage>
        <taxon>Eukaryota</taxon>
        <taxon>Haptista</taxon>
        <taxon>Haptophyta</taxon>
        <taxon>Pavlovophyceae</taxon>
        <taxon>Pavlovales</taxon>
        <taxon>Pavlovaceae</taxon>
        <taxon>Diacronema</taxon>
    </lineage>
</organism>
<dbReference type="OrthoDB" id="10374337at2759"/>
<evidence type="ECO:0000256" key="1">
    <source>
        <dbReference type="SAM" id="MobiDB-lite"/>
    </source>
</evidence>
<protein>
    <submittedName>
        <fullName evidence="2">Uncharacterized protein</fullName>
    </submittedName>
</protein>
<feature type="region of interest" description="Disordered" evidence="1">
    <location>
        <begin position="81"/>
        <end position="103"/>
    </location>
</feature>
<dbReference type="AlphaFoldDB" id="A0A8J5XC75"/>
<reference evidence="2" key="1">
    <citation type="submission" date="2021-05" db="EMBL/GenBank/DDBJ databases">
        <title>The genome of the haptophyte Pavlova lutheri (Diacronema luteri, Pavlovales) - a model for lipid biosynthesis in eukaryotic algae.</title>
        <authorList>
            <person name="Hulatt C.J."/>
            <person name="Posewitz M.C."/>
        </authorList>
    </citation>
    <scope>NUCLEOTIDE SEQUENCE</scope>
    <source>
        <strain evidence="2">NIVA-4/92</strain>
    </source>
</reference>
<proteinExistence type="predicted"/>
<name>A0A8J5XC75_DIALT</name>
<dbReference type="Proteomes" id="UP000751190">
    <property type="component" value="Unassembled WGS sequence"/>
</dbReference>
<keyword evidence="3" id="KW-1185">Reference proteome</keyword>
<comment type="caution">
    <text evidence="2">The sequence shown here is derived from an EMBL/GenBank/DDBJ whole genome shotgun (WGS) entry which is preliminary data.</text>
</comment>
<evidence type="ECO:0000313" key="2">
    <source>
        <dbReference type="EMBL" id="KAG8460948.1"/>
    </source>
</evidence>